<reference evidence="2" key="1">
    <citation type="journal article" date="2014" name="Int. J. Syst. Evol. Microbiol.">
        <title>Complete genome sequence of Corynebacterium casei LMG S-19264T (=DSM 44701T), isolated from a smear-ripened cheese.</title>
        <authorList>
            <consortium name="US DOE Joint Genome Institute (JGI-PGF)"/>
            <person name="Walter F."/>
            <person name="Albersmeier A."/>
            <person name="Kalinowski J."/>
            <person name="Ruckert C."/>
        </authorList>
    </citation>
    <scope>NUCLEOTIDE SEQUENCE</scope>
    <source>
        <strain evidence="2">KCTC 42650</strain>
    </source>
</reference>
<dbReference type="EMBL" id="BNCJ01000002">
    <property type="protein sequence ID" value="GHF43809.1"/>
    <property type="molecule type" value="Genomic_DNA"/>
</dbReference>
<gene>
    <name evidence="2" type="ORF">GCM10017056_14640</name>
</gene>
<protein>
    <submittedName>
        <fullName evidence="2">Uncharacterized protein</fullName>
    </submittedName>
</protein>
<sequence>MTENASPAKAFPADAGDKFTGSPSGPTKIYKQIVTFHYVIPKFSDATIIPPEEYRPEPHGLGAATGLTARGRNSP</sequence>
<dbReference type="AlphaFoldDB" id="A0A8J3GVN4"/>
<proteinExistence type="predicted"/>
<organism evidence="2 3">
    <name type="scientific">Seohaeicola zhoushanensis</name>
    <dbReference type="NCBI Taxonomy" id="1569283"/>
    <lineage>
        <taxon>Bacteria</taxon>
        <taxon>Pseudomonadati</taxon>
        <taxon>Pseudomonadota</taxon>
        <taxon>Alphaproteobacteria</taxon>
        <taxon>Rhodobacterales</taxon>
        <taxon>Roseobacteraceae</taxon>
        <taxon>Seohaeicola</taxon>
    </lineage>
</organism>
<feature type="region of interest" description="Disordered" evidence="1">
    <location>
        <begin position="1"/>
        <end position="24"/>
    </location>
</feature>
<reference evidence="2" key="2">
    <citation type="submission" date="2020-09" db="EMBL/GenBank/DDBJ databases">
        <authorList>
            <person name="Sun Q."/>
            <person name="Kim S."/>
        </authorList>
    </citation>
    <scope>NUCLEOTIDE SEQUENCE</scope>
    <source>
        <strain evidence="2">KCTC 42650</strain>
    </source>
</reference>
<dbReference type="Proteomes" id="UP000626220">
    <property type="component" value="Unassembled WGS sequence"/>
</dbReference>
<evidence type="ECO:0000256" key="1">
    <source>
        <dbReference type="SAM" id="MobiDB-lite"/>
    </source>
</evidence>
<feature type="region of interest" description="Disordered" evidence="1">
    <location>
        <begin position="50"/>
        <end position="75"/>
    </location>
</feature>
<feature type="compositionally biased region" description="Low complexity" evidence="1">
    <location>
        <begin position="60"/>
        <end position="75"/>
    </location>
</feature>
<accession>A0A8J3GVN4</accession>
<evidence type="ECO:0000313" key="2">
    <source>
        <dbReference type="EMBL" id="GHF43809.1"/>
    </source>
</evidence>
<evidence type="ECO:0000313" key="3">
    <source>
        <dbReference type="Proteomes" id="UP000626220"/>
    </source>
</evidence>
<keyword evidence="3" id="KW-1185">Reference proteome</keyword>
<comment type="caution">
    <text evidence="2">The sequence shown here is derived from an EMBL/GenBank/DDBJ whole genome shotgun (WGS) entry which is preliminary data.</text>
</comment>
<name>A0A8J3GVN4_9RHOB</name>